<evidence type="ECO:0000259" key="16">
    <source>
        <dbReference type="PROSITE" id="PS50109"/>
    </source>
</evidence>
<dbReference type="InterPro" id="IPR005467">
    <property type="entry name" value="His_kinase_dom"/>
</dbReference>
<feature type="region of interest" description="Disordered" evidence="13">
    <location>
        <begin position="1346"/>
        <end position="1365"/>
    </location>
</feature>
<dbReference type="InterPro" id="IPR011110">
    <property type="entry name" value="Reg_prop"/>
</dbReference>
<keyword evidence="6 18" id="KW-0418">Kinase</keyword>
<evidence type="ECO:0000313" key="19">
    <source>
        <dbReference type="EMBL" id="PSK80437.1"/>
    </source>
</evidence>
<dbReference type="InterPro" id="IPR009057">
    <property type="entry name" value="Homeodomain-like_sf"/>
</dbReference>
<evidence type="ECO:0000256" key="10">
    <source>
        <dbReference type="ARBA" id="ARBA00023125"/>
    </source>
</evidence>
<keyword evidence="14" id="KW-0812">Transmembrane</keyword>
<keyword evidence="3 12" id="KW-0597">Phosphoprotein</keyword>
<dbReference type="EC" id="2.7.13.3" evidence="2"/>
<dbReference type="RefSeq" id="WP_106543837.1">
    <property type="nucleotide sequence ID" value="NZ_BLAU01000001.1"/>
</dbReference>
<evidence type="ECO:0000256" key="1">
    <source>
        <dbReference type="ARBA" id="ARBA00000085"/>
    </source>
</evidence>
<dbReference type="PROSITE" id="PS00041">
    <property type="entry name" value="HTH_ARAC_FAMILY_1"/>
    <property type="match status" value="1"/>
</dbReference>
<sequence>MRSKLFILIVAIFHFGVCISNAQTKRLFDHNEGLSNSLINQVFQDHMGFIWVATEDGLNRFDGIKYTSYSHHDNQPQSLKSNFVTSLAEDKDGNLWVGLINGLQIYDYATETFREIKLFTDSTNIHPYISSIICASNGDIWMTTSGYGVFRIKRDTEIPVQLTGLNERLNSHFLRTIFEDSDGTVWLGSDDEGLNSYNPKTDEVLSFRQSAPRGYALTSNDISSICQDNHGGIYVGSLNGGLVRINKNTRQIERIPSAGTTQSNLPVKSLYFDSQHQLWVGTDGFGLKLLNRKTNQLESHSPSSSSFDFSKSKIHSIIEDTEGNLWVGIFQKGLFLFPDTPEMFRHFGYEAFGKNSIGSSSITSIDGKGDILWIGTDGDGIYRLNLANEKVKHLTLRDPKGVTRGNNILVLHNGPDQYLWIGTYSNGLIRYDKENKSIKIYKNDPKNGHSLANDKITTIKEDSNGELLLGTLGGGICRFNPKTQLFYKGLNIPDSLNDQIQKWVNDIFIDKDRRYWVGTYGGLYVVDPKAGVVTRFSEADKTLVNNTVYCIQSDSKGTIWVGTYDGLEKIDPQTFQTKVYRMENGLGSNVICAIQEDEHHKLWISTHKGLSRFDPEKELFTNYYASDGIQSNEFSRNASFKTSRQELFFGGINGITEVKKNYPNFKQKIRDVILTDFSLFNQPVQIGQQSGKHIILNKSIVLADTVRLRERDNVFSIGFTSLELANQSRISYQYKMVGFDENWSITNSMNRRATYTNLPHGTYTFYVRAVDKAQISNPRKLTIIIFPPWYKTAWAKALWVLLIFGLFYGIILFYREKLMRRHAEQINEMKMQFFINISHEIKTPLALIIDPLEKLLNQKSDEKTSRLYKVMYQNASRIFRLVNQLMDVRKIDKGLLLVKFQQTNLYNFTREISHSYDLLAISKNISFEIETTDPDIQVWIDPLNFEKVILNLLSNAFKFTPEGGSIKIHIEKVPTEKQARTERVRITVSDSGTGIKERDLERIFSRFYQVDSKEARYMGGTGIGLHLSRSLVQLHNGELIAKNRTDGPGSKFIITLPLGNEHLPKEDLVTEENLLPTPIQRITPQVSPRIIEESHPKHQKPKTSYKVMIIDDEDEIRNYLVDELSGTYNVVEYKNGKEAFESLMDENPDLILSDIMMPEMDGIAFCKKVKGNIHTSHIPVVLLTALSKEENRVEGIETGADMYLVKPFNSELLRKTIAGILENRRRIYEKFKDTEEQHGLVDTALKSHDEILMQKVMTIVKDNISEKNLNVEMLAEGVGISRVHMHRKLKELTNHSARDFIRNIRMKQAAYLLANKKLNVSEVAYAVGYSNLSHFSNTFKSHYGVSPKEYSEKQHKSMEEEDKEQ</sequence>
<dbReference type="SUPFAM" id="SSF50998">
    <property type="entry name" value="Quinoprotein alcohol dehydrogenase-like"/>
    <property type="match status" value="1"/>
</dbReference>
<dbReference type="Gene3D" id="2.60.40.10">
    <property type="entry name" value="Immunoglobulins"/>
    <property type="match status" value="1"/>
</dbReference>
<evidence type="ECO:0000259" key="17">
    <source>
        <dbReference type="PROSITE" id="PS50110"/>
    </source>
</evidence>
<dbReference type="SUPFAM" id="SSF55874">
    <property type="entry name" value="ATPase domain of HSP90 chaperone/DNA topoisomerase II/histidine kinase"/>
    <property type="match status" value="1"/>
</dbReference>
<dbReference type="InterPro" id="IPR003661">
    <property type="entry name" value="HisK_dim/P_dom"/>
</dbReference>
<dbReference type="CDD" id="cd17574">
    <property type="entry name" value="REC_OmpR"/>
    <property type="match status" value="1"/>
</dbReference>
<feature type="domain" description="Response regulatory" evidence="17">
    <location>
        <begin position="1106"/>
        <end position="1221"/>
    </location>
</feature>
<dbReference type="InterPro" id="IPR018062">
    <property type="entry name" value="HTH_AraC-typ_CS"/>
</dbReference>
<dbReference type="OrthoDB" id="717811at2"/>
<feature type="transmembrane region" description="Helical" evidence="14">
    <location>
        <begin position="793"/>
        <end position="814"/>
    </location>
</feature>
<evidence type="ECO:0000256" key="5">
    <source>
        <dbReference type="ARBA" id="ARBA00022741"/>
    </source>
</evidence>
<dbReference type="SUPFAM" id="SSF46689">
    <property type="entry name" value="Homeodomain-like"/>
    <property type="match status" value="1"/>
</dbReference>
<dbReference type="SMART" id="SM00387">
    <property type="entry name" value="HATPase_c"/>
    <property type="match status" value="1"/>
</dbReference>
<dbReference type="SUPFAM" id="SSF52172">
    <property type="entry name" value="CheY-like"/>
    <property type="match status" value="1"/>
</dbReference>
<protein>
    <recommendedName>
        <fullName evidence="2">histidine kinase</fullName>
        <ecNumber evidence="2">2.7.13.3</ecNumber>
    </recommendedName>
</protein>
<dbReference type="InterPro" id="IPR013783">
    <property type="entry name" value="Ig-like_fold"/>
</dbReference>
<dbReference type="Pfam" id="PF12833">
    <property type="entry name" value="HTH_18"/>
    <property type="match status" value="1"/>
</dbReference>
<evidence type="ECO:0000313" key="18">
    <source>
        <dbReference type="EMBL" id="GET23023.1"/>
    </source>
</evidence>
<feature type="domain" description="Histidine kinase" evidence="16">
    <location>
        <begin position="836"/>
        <end position="1060"/>
    </location>
</feature>
<evidence type="ECO:0000313" key="20">
    <source>
        <dbReference type="Proteomes" id="UP000240621"/>
    </source>
</evidence>
<dbReference type="EMBL" id="BLAU01000001">
    <property type="protein sequence ID" value="GET23023.1"/>
    <property type="molecule type" value="Genomic_DNA"/>
</dbReference>
<reference evidence="18 21" key="2">
    <citation type="submission" date="2019-10" db="EMBL/GenBank/DDBJ databases">
        <title>Prolixibacter strains distinguished by the presence of nitrate reductase genes were adept at nitrate-dependent anaerobic corrosion of metallic iron and carbon steel.</title>
        <authorList>
            <person name="Iino T."/>
            <person name="Shono N."/>
            <person name="Ito K."/>
            <person name="Nakamura R."/>
            <person name="Sueoka K."/>
            <person name="Harayama S."/>
            <person name="Ohkuma M."/>
        </authorList>
    </citation>
    <scope>NUCLEOTIDE SEQUENCE [LARGE SCALE GENOMIC DNA]</scope>
    <source>
        <strain evidence="18 21">MIC1-1</strain>
    </source>
</reference>
<keyword evidence="7" id="KW-0067">ATP-binding</keyword>
<evidence type="ECO:0000256" key="11">
    <source>
        <dbReference type="ARBA" id="ARBA00023163"/>
    </source>
</evidence>
<dbReference type="InterPro" id="IPR011123">
    <property type="entry name" value="Y_Y_Y"/>
</dbReference>
<dbReference type="EMBL" id="PYGC01000016">
    <property type="protein sequence ID" value="PSK80437.1"/>
    <property type="molecule type" value="Genomic_DNA"/>
</dbReference>
<dbReference type="PANTHER" id="PTHR43547">
    <property type="entry name" value="TWO-COMPONENT HISTIDINE KINASE"/>
    <property type="match status" value="1"/>
</dbReference>
<evidence type="ECO:0000256" key="7">
    <source>
        <dbReference type="ARBA" id="ARBA00022840"/>
    </source>
</evidence>
<dbReference type="Pfam" id="PF07495">
    <property type="entry name" value="Y_Y_Y"/>
    <property type="match status" value="1"/>
</dbReference>
<dbReference type="InterPro" id="IPR011047">
    <property type="entry name" value="Quinoprotein_ADH-like_sf"/>
</dbReference>
<accession>A0A2P8C662</accession>
<evidence type="ECO:0000256" key="4">
    <source>
        <dbReference type="ARBA" id="ARBA00022679"/>
    </source>
</evidence>
<dbReference type="FunFam" id="3.30.565.10:FF:000037">
    <property type="entry name" value="Hybrid sensor histidine kinase/response regulator"/>
    <property type="match status" value="1"/>
</dbReference>
<dbReference type="InterPro" id="IPR004358">
    <property type="entry name" value="Sig_transdc_His_kin-like_C"/>
</dbReference>
<keyword evidence="21" id="KW-1185">Reference proteome</keyword>
<evidence type="ECO:0000256" key="6">
    <source>
        <dbReference type="ARBA" id="ARBA00022777"/>
    </source>
</evidence>
<dbReference type="Pfam" id="PF00512">
    <property type="entry name" value="HisKA"/>
    <property type="match status" value="1"/>
</dbReference>
<gene>
    <name evidence="19" type="ORF">CLV93_11616</name>
    <name evidence="18" type="ORF">JCM18694_32690</name>
</gene>
<keyword evidence="10" id="KW-0238">DNA-binding</keyword>
<dbReference type="Gene3D" id="3.40.50.2300">
    <property type="match status" value="1"/>
</dbReference>
<evidence type="ECO:0000256" key="13">
    <source>
        <dbReference type="SAM" id="MobiDB-lite"/>
    </source>
</evidence>
<feature type="compositionally biased region" description="Basic and acidic residues" evidence="13">
    <location>
        <begin position="1349"/>
        <end position="1358"/>
    </location>
</feature>
<dbReference type="GO" id="GO:0043565">
    <property type="term" value="F:sequence-specific DNA binding"/>
    <property type="evidence" value="ECO:0007669"/>
    <property type="project" value="InterPro"/>
</dbReference>
<dbReference type="Pfam" id="PF00072">
    <property type="entry name" value="Response_reg"/>
    <property type="match status" value="1"/>
</dbReference>
<keyword evidence="4" id="KW-0808">Transferase</keyword>
<dbReference type="Gene3D" id="2.130.10.10">
    <property type="entry name" value="YVTN repeat-like/Quinoprotein amine dehydrogenase"/>
    <property type="match status" value="2"/>
</dbReference>
<dbReference type="Gene3D" id="1.10.287.130">
    <property type="match status" value="1"/>
</dbReference>
<evidence type="ECO:0000256" key="9">
    <source>
        <dbReference type="ARBA" id="ARBA00023015"/>
    </source>
</evidence>
<dbReference type="InterPro" id="IPR036890">
    <property type="entry name" value="HATPase_C_sf"/>
</dbReference>
<reference evidence="19 20" key="1">
    <citation type="submission" date="2018-03" db="EMBL/GenBank/DDBJ databases">
        <title>Genomic Encyclopedia of Archaeal and Bacterial Type Strains, Phase II (KMG-II): from individual species to whole genera.</title>
        <authorList>
            <person name="Goeker M."/>
        </authorList>
    </citation>
    <scope>NUCLEOTIDE SEQUENCE [LARGE SCALE GENOMIC DNA]</scope>
    <source>
        <strain evidence="19 20">DSM 27267</strain>
    </source>
</reference>
<comment type="caution">
    <text evidence="19">The sequence shown here is derived from an EMBL/GenBank/DDBJ whole genome shotgun (WGS) entry which is preliminary data.</text>
</comment>
<dbReference type="GO" id="GO:0005524">
    <property type="term" value="F:ATP binding"/>
    <property type="evidence" value="ECO:0007669"/>
    <property type="project" value="UniProtKB-KW"/>
</dbReference>
<dbReference type="GO" id="GO:0003700">
    <property type="term" value="F:DNA-binding transcription factor activity"/>
    <property type="evidence" value="ECO:0007669"/>
    <property type="project" value="InterPro"/>
</dbReference>
<dbReference type="SMART" id="SM00388">
    <property type="entry name" value="HisKA"/>
    <property type="match status" value="1"/>
</dbReference>
<dbReference type="PRINTS" id="PR00344">
    <property type="entry name" value="BCTRLSENSOR"/>
</dbReference>
<dbReference type="SUPFAM" id="SSF63829">
    <property type="entry name" value="Calcium-dependent phosphotriesterase"/>
    <property type="match status" value="2"/>
</dbReference>
<keyword evidence="5" id="KW-0547">Nucleotide-binding</keyword>
<dbReference type="GO" id="GO:0000155">
    <property type="term" value="F:phosphorelay sensor kinase activity"/>
    <property type="evidence" value="ECO:0007669"/>
    <property type="project" value="InterPro"/>
</dbReference>
<dbReference type="Gene3D" id="3.30.565.10">
    <property type="entry name" value="Histidine kinase-like ATPase, C-terminal domain"/>
    <property type="match status" value="1"/>
</dbReference>
<name>A0A2P8C662_9BACT</name>
<dbReference type="Gene3D" id="1.10.10.60">
    <property type="entry name" value="Homeodomain-like"/>
    <property type="match status" value="2"/>
</dbReference>
<dbReference type="InterPro" id="IPR001789">
    <property type="entry name" value="Sig_transdc_resp-reg_receiver"/>
</dbReference>
<organism evidence="19 20">
    <name type="scientific">Prolixibacter denitrificans</name>
    <dbReference type="NCBI Taxonomy" id="1541063"/>
    <lineage>
        <taxon>Bacteria</taxon>
        <taxon>Pseudomonadati</taxon>
        <taxon>Bacteroidota</taxon>
        <taxon>Bacteroidia</taxon>
        <taxon>Marinilabiliales</taxon>
        <taxon>Prolixibacteraceae</taxon>
        <taxon>Prolixibacter</taxon>
    </lineage>
</organism>
<dbReference type="SUPFAM" id="SSF47384">
    <property type="entry name" value="Homodimeric domain of signal transducing histidine kinase"/>
    <property type="match status" value="1"/>
</dbReference>
<evidence type="ECO:0000259" key="15">
    <source>
        <dbReference type="PROSITE" id="PS01124"/>
    </source>
</evidence>
<dbReference type="Proteomes" id="UP000396862">
    <property type="component" value="Unassembled WGS sequence"/>
</dbReference>
<evidence type="ECO:0000256" key="12">
    <source>
        <dbReference type="PROSITE-ProRule" id="PRU00169"/>
    </source>
</evidence>
<keyword evidence="9" id="KW-0805">Transcription regulation</keyword>
<keyword evidence="11" id="KW-0804">Transcription</keyword>
<keyword evidence="14" id="KW-1133">Transmembrane helix</keyword>
<evidence type="ECO:0000256" key="2">
    <source>
        <dbReference type="ARBA" id="ARBA00012438"/>
    </source>
</evidence>
<dbReference type="CDD" id="cd00082">
    <property type="entry name" value="HisKA"/>
    <property type="match status" value="1"/>
</dbReference>
<comment type="catalytic activity">
    <reaction evidence="1">
        <text>ATP + protein L-histidine = ADP + protein N-phospho-L-histidine.</text>
        <dbReference type="EC" id="2.7.13.3"/>
    </reaction>
</comment>
<dbReference type="SMART" id="SM00342">
    <property type="entry name" value="HTH_ARAC"/>
    <property type="match status" value="1"/>
</dbReference>
<dbReference type="Proteomes" id="UP000240621">
    <property type="component" value="Unassembled WGS sequence"/>
</dbReference>
<dbReference type="Pfam" id="PF07494">
    <property type="entry name" value="Reg_prop"/>
    <property type="match status" value="4"/>
</dbReference>
<dbReference type="InterPro" id="IPR036097">
    <property type="entry name" value="HisK_dim/P_sf"/>
</dbReference>
<keyword evidence="14" id="KW-0472">Membrane</keyword>
<dbReference type="InterPro" id="IPR015943">
    <property type="entry name" value="WD40/YVTN_repeat-like_dom_sf"/>
</dbReference>
<dbReference type="PROSITE" id="PS50109">
    <property type="entry name" value="HIS_KIN"/>
    <property type="match status" value="1"/>
</dbReference>
<keyword evidence="8" id="KW-0902">Two-component regulatory system</keyword>
<feature type="domain" description="HTH araC/xylS-type" evidence="15">
    <location>
        <begin position="1254"/>
        <end position="1353"/>
    </location>
</feature>
<dbReference type="PANTHER" id="PTHR43547:SF2">
    <property type="entry name" value="HYBRID SIGNAL TRANSDUCTION HISTIDINE KINASE C"/>
    <property type="match status" value="1"/>
</dbReference>
<dbReference type="PROSITE" id="PS50110">
    <property type="entry name" value="RESPONSE_REGULATORY"/>
    <property type="match status" value="1"/>
</dbReference>
<evidence type="ECO:0000313" key="21">
    <source>
        <dbReference type="Proteomes" id="UP000396862"/>
    </source>
</evidence>
<dbReference type="PROSITE" id="PS01124">
    <property type="entry name" value="HTH_ARAC_FAMILY_2"/>
    <property type="match status" value="1"/>
</dbReference>
<evidence type="ECO:0000256" key="3">
    <source>
        <dbReference type="ARBA" id="ARBA00022553"/>
    </source>
</evidence>
<dbReference type="InterPro" id="IPR011006">
    <property type="entry name" value="CheY-like_superfamily"/>
</dbReference>
<dbReference type="InterPro" id="IPR003594">
    <property type="entry name" value="HATPase_dom"/>
</dbReference>
<dbReference type="SMART" id="SM00448">
    <property type="entry name" value="REC"/>
    <property type="match status" value="1"/>
</dbReference>
<evidence type="ECO:0000256" key="14">
    <source>
        <dbReference type="SAM" id="Phobius"/>
    </source>
</evidence>
<dbReference type="InterPro" id="IPR018060">
    <property type="entry name" value="HTH_AraC"/>
</dbReference>
<dbReference type="Pfam" id="PF02518">
    <property type="entry name" value="HATPase_c"/>
    <property type="match status" value="1"/>
</dbReference>
<evidence type="ECO:0000256" key="8">
    <source>
        <dbReference type="ARBA" id="ARBA00023012"/>
    </source>
</evidence>
<feature type="modified residue" description="4-aspartylphosphate" evidence="12">
    <location>
        <position position="1154"/>
    </location>
</feature>
<proteinExistence type="predicted"/>